<dbReference type="AlphaFoldDB" id="A0AAV0W2R3"/>
<gene>
    <name evidence="2" type="ORF">MEUPH1_LOCUS6550</name>
</gene>
<keyword evidence="1" id="KW-0812">Transmembrane</keyword>
<proteinExistence type="predicted"/>
<keyword evidence="1" id="KW-1133">Transmembrane helix</keyword>
<evidence type="ECO:0008006" key="4">
    <source>
        <dbReference type="Google" id="ProtNLM"/>
    </source>
</evidence>
<reference evidence="2 3" key="1">
    <citation type="submission" date="2023-01" db="EMBL/GenBank/DDBJ databases">
        <authorList>
            <person name="Whitehead M."/>
        </authorList>
    </citation>
    <scope>NUCLEOTIDE SEQUENCE [LARGE SCALE GENOMIC DNA]</scope>
</reference>
<protein>
    <recommendedName>
        <fullName evidence="4">Gustatory receptor</fullName>
    </recommendedName>
</protein>
<dbReference type="EMBL" id="CARXXK010000001">
    <property type="protein sequence ID" value="CAI6350050.1"/>
    <property type="molecule type" value="Genomic_DNA"/>
</dbReference>
<feature type="transmembrane region" description="Helical" evidence="1">
    <location>
        <begin position="197"/>
        <end position="223"/>
    </location>
</feature>
<dbReference type="Proteomes" id="UP001160148">
    <property type="component" value="Unassembled WGS sequence"/>
</dbReference>
<evidence type="ECO:0000313" key="2">
    <source>
        <dbReference type="EMBL" id="CAI6350050.1"/>
    </source>
</evidence>
<sequence length="251" mass="29129">MFYTIVFNLLHRITGSSLGLICFILPIYWTDMKNIPEYWDRWAIFQDKFELCMRKPFQLNISKRVWFVTILPTALMTFNIVASLLFVKGWKVNNSILFIGIFGIINLTTGYFYINCHIFRNISKDINQRIMELIVTKGSSTRFREHTELWCYMSHLITDFGIVHGGIYSSTAIVMYISSTVLWFYFAMTLISPENYLVSVIIVPLAFTNAILMVYSEAAYIALSEVGKKLHWKILNSAMCGLVEQTQREVS</sequence>
<feature type="transmembrane region" description="Helical" evidence="1">
    <location>
        <begin position="65"/>
        <end position="90"/>
    </location>
</feature>
<evidence type="ECO:0000256" key="1">
    <source>
        <dbReference type="SAM" id="Phobius"/>
    </source>
</evidence>
<comment type="caution">
    <text evidence="2">The sequence shown here is derived from an EMBL/GenBank/DDBJ whole genome shotgun (WGS) entry which is preliminary data.</text>
</comment>
<organism evidence="2 3">
    <name type="scientific">Macrosiphum euphorbiae</name>
    <name type="common">potato aphid</name>
    <dbReference type="NCBI Taxonomy" id="13131"/>
    <lineage>
        <taxon>Eukaryota</taxon>
        <taxon>Metazoa</taxon>
        <taxon>Ecdysozoa</taxon>
        <taxon>Arthropoda</taxon>
        <taxon>Hexapoda</taxon>
        <taxon>Insecta</taxon>
        <taxon>Pterygota</taxon>
        <taxon>Neoptera</taxon>
        <taxon>Paraneoptera</taxon>
        <taxon>Hemiptera</taxon>
        <taxon>Sternorrhyncha</taxon>
        <taxon>Aphidomorpha</taxon>
        <taxon>Aphidoidea</taxon>
        <taxon>Aphididae</taxon>
        <taxon>Macrosiphini</taxon>
        <taxon>Macrosiphum</taxon>
    </lineage>
</organism>
<name>A0AAV0W2R3_9HEMI</name>
<feature type="transmembrane region" description="Helical" evidence="1">
    <location>
        <begin position="96"/>
        <end position="114"/>
    </location>
</feature>
<feature type="transmembrane region" description="Helical" evidence="1">
    <location>
        <begin position="173"/>
        <end position="191"/>
    </location>
</feature>
<keyword evidence="1" id="KW-0472">Membrane</keyword>
<keyword evidence="3" id="KW-1185">Reference proteome</keyword>
<evidence type="ECO:0000313" key="3">
    <source>
        <dbReference type="Proteomes" id="UP001160148"/>
    </source>
</evidence>
<accession>A0AAV0W2R3</accession>
<feature type="transmembrane region" description="Helical" evidence="1">
    <location>
        <begin position="6"/>
        <end position="29"/>
    </location>
</feature>